<protein>
    <submittedName>
        <fullName evidence="1">MmcQ/YjbR family DNA-binding protein</fullName>
    </submittedName>
</protein>
<organism evidence="1 2">
    <name type="scientific">Gehongia tenuis</name>
    <dbReference type="NCBI Taxonomy" id="2763655"/>
    <lineage>
        <taxon>Bacteria</taxon>
        <taxon>Bacillati</taxon>
        <taxon>Bacillota</taxon>
        <taxon>Clostridia</taxon>
        <taxon>Christensenellales</taxon>
        <taxon>Christensenellaceae</taxon>
        <taxon>Gehongia</taxon>
    </lineage>
</organism>
<sequence>MHYDWLDEYALAKPGAAEEFKVAWDALLYRVGGRMYGMKGCYKDGRPLLSVKVDPLEGERLRQVYPDKIIPGYYSDKRNWVSIFLDVELPREVVEKLVDDSYSLVFAKLTRKKQKEILEA</sequence>
<keyword evidence="1" id="KW-0238">DNA-binding</keyword>
<gene>
    <name evidence="1" type="ORF">H8696_05560</name>
</gene>
<reference evidence="1" key="1">
    <citation type="submission" date="2020-08" db="EMBL/GenBank/DDBJ databases">
        <title>Genome public.</title>
        <authorList>
            <person name="Liu C."/>
            <person name="Sun Q."/>
        </authorList>
    </citation>
    <scope>NUCLEOTIDE SEQUENCE</scope>
    <source>
        <strain evidence="1">NSJ-53</strain>
    </source>
</reference>
<name>A0A926D4Q3_9FIRM</name>
<dbReference type="InterPro" id="IPR038056">
    <property type="entry name" value="YjbR-like_sf"/>
</dbReference>
<dbReference type="GO" id="GO:0003677">
    <property type="term" value="F:DNA binding"/>
    <property type="evidence" value="ECO:0007669"/>
    <property type="project" value="UniProtKB-KW"/>
</dbReference>
<dbReference type="PANTHER" id="PTHR35145">
    <property type="entry name" value="CYTOPLASMIC PROTEIN-RELATED"/>
    <property type="match status" value="1"/>
</dbReference>
<dbReference type="SUPFAM" id="SSF142906">
    <property type="entry name" value="YjbR-like"/>
    <property type="match status" value="1"/>
</dbReference>
<proteinExistence type="predicted"/>
<dbReference type="PANTHER" id="PTHR35145:SF1">
    <property type="entry name" value="CYTOPLASMIC PROTEIN"/>
    <property type="match status" value="1"/>
</dbReference>
<dbReference type="AlphaFoldDB" id="A0A926D4Q3"/>
<dbReference type="EMBL" id="JACRSR010000001">
    <property type="protein sequence ID" value="MBC8531312.1"/>
    <property type="molecule type" value="Genomic_DNA"/>
</dbReference>
<comment type="caution">
    <text evidence="1">The sequence shown here is derived from an EMBL/GenBank/DDBJ whole genome shotgun (WGS) entry which is preliminary data.</text>
</comment>
<dbReference type="Proteomes" id="UP000623172">
    <property type="component" value="Unassembled WGS sequence"/>
</dbReference>
<dbReference type="Pfam" id="PF04237">
    <property type="entry name" value="YjbR"/>
    <property type="match status" value="1"/>
</dbReference>
<evidence type="ECO:0000313" key="1">
    <source>
        <dbReference type="EMBL" id="MBC8531312.1"/>
    </source>
</evidence>
<dbReference type="InterPro" id="IPR058532">
    <property type="entry name" value="YjbR/MT2646/Rv2570-like"/>
</dbReference>
<dbReference type="Gene3D" id="3.90.1150.30">
    <property type="match status" value="1"/>
</dbReference>
<evidence type="ECO:0000313" key="2">
    <source>
        <dbReference type="Proteomes" id="UP000623172"/>
    </source>
</evidence>
<accession>A0A926D4Q3</accession>
<dbReference type="RefSeq" id="WP_249315757.1">
    <property type="nucleotide sequence ID" value="NZ_JACRSR010000001.1"/>
</dbReference>
<dbReference type="InterPro" id="IPR007351">
    <property type="entry name" value="YjbR"/>
</dbReference>
<keyword evidence="2" id="KW-1185">Reference proteome</keyword>